<comment type="caution">
    <text evidence="3">The sequence shown here is derived from an EMBL/GenBank/DDBJ whole genome shotgun (WGS) entry which is preliminary data.</text>
</comment>
<proteinExistence type="predicted"/>
<feature type="transmembrane region" description="Helical" evidence="1">
    <location>
        <begin position="53"/>
        <end position="70"/>
    </location>
</feature>
<protein>
    <recommendedName>
        <fullName evidence="2">Acyltransferase 3 domain-containing protein</fullName>
    </recommendedName>
</protein>
<dbReference type="Proteomes" id="UP001620626">
    <property type="component" value="Unassembled WGS sequence"/>
</dbReference>
<keyword evidence="1" id="KW-1133">Transmembrane helix</keyword>
<evidence type="ECO:0000313" key="3">
    <source>
        <dbReference type="EMBL" id="KAL3067933.1"/>
    </source>
</evidence>
<dbReference type="InterPro" id="IPR052728">
    <property type="entry name" value="O2_lipid_transport_reg"/>
</dbReference>
<dbReference type="AlphaFoldDB" id="A0ABD2HQI1"/>
<name>A0ABD2HQI1_9BILA</name>
<feature type="transmembrane region" description="Helical" evidence="1">
    <location>
        <begin position="77"/>
        <end position="96"/>
    </location>
</feature>
<dbReference type="EMBL" id="JBICBT010001409">
    <property type="protein sequence ID" value="KAL3067933.1"/>
    <property type="molecule type" value="Genomic_DNA"/>
</dbReference>
<evidence type="ECO:0000256" key="1">
    <source>
        <dbReference type="SAM" id="Phobius"/>
    </source>
</evidence>
<organism evidence="3 4">
    <name type="scientific">Heterodera trifolii</name>
    <dbReference type="NCBI Taxonomy" id="157864"/>
    <lineage>
        <taxon>Eukaryota</taxon>
        <taxon>Metazoa</taxon>
        <taxon>Ecdysozoa</taxon>
        <taxon>Nematoda</taxon>
        <taxon>Chromadorea</taxon>
        <taxon>Rhabditida</taxon>
        <taxon>Tylenchina</taxon>
        <taxon>Tylenchomorpha</taxon>
        <taxon>Tylenchoidea</taxon>
        <taxon>Heteroderidae</taxon>
        <taxon>Heteroderinae</taxon>
        <taxon>Heterodera</taxon>
    </lineage>
</organism>
<keyword evidence="1" id="KW-0472">Membrane</keyword>
<keyword evidence="4" id="KW-1185">Reference proteome</keyword>
<dbReference type="PANTHER" id="PTHR11161">
    <property type="entry name" value="O-ACYLTRANSFERASE"/>
    <property type="match status" value="1"/>
</dbReference>
<evidence type="ECO:0000313" key="4">
    <source>
        <dbReference type="Proteomes" id="UP001620626"/>
    </source>
</evidence>
<feature type="domain" description="Acyltransferase 3" evidence="2">
    <location>
        <begin position="12"/>
        <end position="156"/>
    </location>
</feature>
<keyword evidence="1" id="KW-0812">Transmembrane</keyword>
<gene>
    <name evidence="3" type="ORF">niasHT_037923</name>
</gene>
<dbReference type="PANTHER" id="PTHR11161:SF65">
    <property type="entry name" value="NOSE RESISTANT TO FLUOXETINE PROTEIN 6"/>
    <property type="match status" value="1"/>
</dbReference>
<feature type="transmembrane region" description="Helical" evidence="1">
    <location>
        <begin position="141"/>
        <end position="159"/>
    </location>
</feature>
<feature type="transmembrane region" description="Helical" evidence="1">
    <location>
        <begin position="12"/>
        <end position="33"/>
    </location>
</feature>
<dbReference type="InterPro" id="IPR002656">
    <property type="entry name" value="Acyl_transf_3_dom"/>
</dbReference>
<sequence>MDTRMEEGQIRCLHGARFLSMCWIIFGHTYYYIGTSFTGDNLLQTLHEFPKYFYNQLFRIDAVSTWLAYYGRRYLRLTPIYVLVMLMKVTVLTYVSEGPFWRPIDPNFCRDSWWANLLYIKNFVGQGDSCMGWTWYLANDFQLYAFAPILIIALHKCHFHFHF</sequence>
<evidence type="ECO:0000259" key="2">
    <source>
        <dbReference type="Pfam" id="PF01757"/>
    </source>
</evidence>
<reference evidence="3 4" key="1">
    <citation type="submission" date="2024-10" db="EMBL/GenBank/DDBJ databases">
        <authorList>
            <person name="Kim D."/>
        </authorList>
    </citation>
    <scope>NUCLEOTIDE SEQUENCE [LARGE SCALE GENOMIC DNA]</scope>
    <source>
        <strain evidence="3">BH-2024</strain>
    </source>
</reference>
<accession>A0ABD2HQI1</accession>
<dbReference type="Pfam" id="PF01757">
    <property type="entry name" value="Acyl_transf_3"/>
    <property type="match status" value="1"/>
</dbReference>